<dbReference type="Proteomes" id="UP000248544">
    <property type="component" value="Unassembled WGS sequence"/>
</dbReference>
<keyword evidence="1" id="KW-0472">Membrane</keyword>
<feature type="transmembrane region" description="Helical" evidence="1">
    <location>
        <begin position="20"/>
        <end position="37"/>
    </location>
</feature>
<gene>
    <name evidence="2" type="ORF">C1I98_37945</name>
</gene>
<evidence type="ECO:0000313" key="2">
    <source>
        <dbReference type="EMBL" id="PZG19498.1"/>
    </source>
</evidence>
<keyword evidence="3" id="KW-1185">Reference proteome</keyword>
<keyword evidence="1" id="KW-0812">Transmembrane</keyword>
<comment type="caution">
    <text evidence="2">The sequence shown here is derived from an EMBL/GenBank/DDBJ whole genome shotgun (WGS) entry which is preliminary data.</text>
</comment>
<name>A0A2W2F3C3_9ACTN</name>
<evidence type="ECO:0000313" key="3">
    <source>
        <dbReference type="Proteomes" id="UP000248544"/>
    </source>
</evidence>
<dbReference type="PROSITE" id="PS51257">
    <property type="entry name" value="PROKAR_LIPOPROTEIN"/>
    <property type="match status" value="1"/>
</dbReference>
<keyword evidence="1" id="KW-1133">Transmembrane helix</keyword>
<dbReference type="RefSeq" id="WP_111172069.1">
    <property type="nucleotide sequence ID" value="NZ_POUA01000632.1"/>
</dbReference>
<proteinExistence type="predicted"/>
<dbReference type="AlphaFoldDB" id="A0A2W2F3C3"/>
<accession>A0A2W2F3C3</accession>
<sequence length="72" mass="8053">MRRPRRASTQADDKHPFTAAPIGGACHFGIWILGAWLTGETRFHGHAGWMSVAITTILWGRTAQLANLRRQQ</sequence>
<dbReference type="EMBL" id="POUA01000632">
    <property type="protein sequence ID" value="PZG19498.1"/>
    <property type="molecule type" value="Genomic_DNA"/>
</dbReference>
<evidence type="ECO:0000256" key="1">
    <source>
        <dbReference type="SAM" id="Phobius"/>
    </source>
</evidence>
<protein>
    <submittedName>
        <fullName evidence="2">Uncharacterized protein</fullName>
    </submittedName>
</protein>
<reference evidence="2 3" key="1">
    <citation type="submission" date="2018-01" db="EMBL/GenBank/DDBJ databases">
        <title>Draft genome sequence of Sphaerisporangium sp. 7K107.</title>
        <authorList>
            <person name="Sahin N."/>
            <person name="Saygin H."/>
            <person name="Ay H."/>
        </authorList>
    </citation>
    <scope>NUCLEOTIDE SEQUENCE [LARGE SCALE GENOMIC DNA]</scope>
    <source>
        <strain evidence="2 3">7K107</strain>
    </source>
</reference>
<feature type="transmembrane region" description="Helical" evidence="1">
    <location>
        <begin position="43"/>
        <end position="60"/>
    </location>
</feature>
<organism evidence="2 3">
    <name type="scientific">Spongiactinospora gelatinilytica</name>
    <dbReference type="NCBI Taxonomy" id="2666298"/>
    <lineage>
        <taxon>Bacteria</taxon>
        <taxon>Bacillati</taxon>
        <taxon>Actinomycetota</taxon>
        <taxon>Actinomycetes</taxon>
        <taxon>Streptosporangiales</taxon>
        <taxon>Streptosporangiaceae</taxon>
        <taxon>Spongiactinospora</taxon>
    </lineage>
</organism>